<dbReference type="Proteomes" id="UP001595891">
    <property type="component" value="Unassembled WGS sequence"/>
</dbReference>
<comment type="caution">
    <text evidence="12">The sequence shown here is derived from an EMBL/GenBank/DDBJ whole genome shotgun (WGS) entry which is preliminary data.</text>
</comment>
<reference evidence="13" key="1">
    <citation type="journal article" date="2019" name="Int. J. Syst. Evol. Microbiol.">
        <title>The Global Catalogue of Microorganisms (GCM) 10K type strain sequencing project: providing services to taxonomists for standard genome sequencing and annotation.</title>
        <authorList>
            <consortium name="The Broad Institute Genomics Platform"/>
            <consortium name="The Broad Institute Genome Sequencing Center for Infectious Disease"/>
            <person name="Wu L."/>
            <person name="Ma J."/>
        </authorList>
    </citation>
    <scope>NUCLEOTIDE SEQUENCE [LARGE SCALE GENOMIC DNA]</scope>
    <source>
        <strain evidence="13">CCUG 49560</strain>
    </source>
</reference>
<evidence type="ECO:0000256" key="4">
    <source>
        <dbReference type="ARBA" id="ARBA00022679"/>
    </source>
</evidence>
<dbReference type="InterPro" id="IPR003664">
    <property type="entry name" value="FA_synthesis"/>
</dbReference>
<evidence type="ECO:0000256" key="8">
    <source>
        <dbReference type="ARBA" id="ARBA00024069"/>
    </source>
</evidence>
<keyword evidence="12" id="KW-0012">Acyltransferase</keyword>
<evidence type="ECO:0000313" key="13">
    <source>
        <dbReference type="Proteomes" id="UP001595891"/>
    </source>
</evidence>
<comment type="function">
    <text evidence="10">Catalyzes the reversible formation of acyl-phosphate (acyl-PO(4)) from acyl-[acyl-carrier-protein] (acyl-ACP). This enzyme utilizes acyl-ACP as fatty acyl donor, but not acyl-CoA.</text>
</comment>
<evidence type="ECO:0000313" key="12">
    <source>
        <dbReference type="EMBL" id="MFC4586031.1"/>
    </source>
</evidence>
<protein>
    <recommendedName>
        <fullName evidence="8 10">Phosphate acyltransferase</fullName>
        <ecNumber evidence="8 10">2.3.1.274</ecNumber>
    </recommendedName>
    <alternativeName>
        <fullName evidence="10">Acyl-ACP phosphotransacylase</fullName>
    </alternativeName>
    <alternativeName>
        <fullName evidence="10">Acyl-[acyl-carrier-protein]--phosphate acyltransferase</fullName>
    </alternativeName>
    <alternativeName>
        <fullName evidence="10">Phosphate-acyl-ACP acyltransferase</fullName>
    </alternativeName>
</protein>
<dbReference type="InterPro" id="IPR012281">
    <property type="entry name" value="Phospholipid_synth_PlsX-like"/>
</dbReference>
<evidence type="ECO:0000256" key="1">
    <source>
        <dbReference type="ARBA" id="ARBA00001232"/>
    </source>
</evidence>
<evidence type="ECO:0000256" key="5">
    <source>
        <dbReference type="ARBA" id="ARBA00023098"/>
    </source>
</evidence>
<dbReference type="Gene3D" id="3.40.718.10">
    <property type="entry name" value="Isopropylmalate Dehydrogenase"/>
    <property type="match status" value="2"/>
</dbReference>
<dbReference type="EC" id="2.3.1.274" evidence="8 10"/>
<dbReference type="EMBL" id="JBHSFN010000004">
    <property type="protein sequence ID" value="MFC4586031.1"/>
    <property type="molecule type" value="Genomic_DNA"/>
</dbReference>
<feature type="region of interest" description="Disordered" evidence="11">
    <location>
        <begin position="211"/>
        <end position="303"/>
    </location>
</feature>
<evidence type="ECO:0000256" key="6">
    <source>
        <dbReference type="ARBA" id="ARBA00023209"/>
    </source>
</evidence>
<evidence type="ECO:0000256" key="11">
    <source>
        <dbReference type="SAM" id="MobiDB-lite"/>
    </source>
</evidence>
<proteinExistence type="inferred from homology"/>
<dbReference type="Pfam" id="PF02504">
    <property type="entry name" value="FA_synthesis"/>
    <property type="match status" value="2"/>
</dbReference>
<keyword evidence="7 10" id="KW-1208">Phospholipid metabolism</keyword>
<comment type="subunit">
    <text evidence="9 10">Homodimer. Probably interacts with PlsY.</text>
</comment>
<gene>
    <name evidence="10" type="primary">plsX</name>
    <name evidence="12" type="ORF">ACFO8L_08105</name>
</gene>
<comment type="subcellular location">
    <subcellularLocation>
        <location evidence="10">Cytoplasm</location>
    </subcellularLocation>
    <text evidence="10">Associated with the membrane possibly through PlsY.</text>
</comment>
<evidence type="ECO:0000256" key="3">
    <source>
        <dbReference type="ARBA" id="ARBA00022516"/>
    </source>
</evidence>
<comment type="similarity">
    <text evidence="10">Belongs to the PlsX family.</text>
</comment>
<comment type="catalytic activity">
    <reaction evidence="1 10">
        <text>a fatty acyl-[ACP] + phosphate = an acyl phosphate + holo-[ACP]</text>
        <dbReference type="Rhea" id="RHEA:42292"/>
        <dbReference type="Rhea" id="RHEA-COMP:9685"/>
        <dbReference type="Rhea" id="RHEA-COMP:14125"/>
        <dbReference type="ChEBI" id="CHEBI:43474"/>
        <dbReference type="ChEBI" id="CHEBI:59918"/>
        <dbReference type="ChEBI" id="CHEBI:64479"/>
        <dbReference type="ChEBI" id="CHEBI:138651"/>
        <dbReference type="EC" id="2.3.1.274"/>
    </reaction>
</comment>
<organism evidence="12 13">
    <name type="scientific">Sphaerisporangium corydalis</name>
    <dbReference type="NCBI Taxonomy" id="1441875"/>
    <lineage>
        <taxon>Bacteria</taxon>
        <taxon>Bacillati</taxon>
        <taxon>Actinomycetota</taxon>
        <taxon>Actinomycetes</taxon>
        <taxon>Streptosporangiales</taxon>
        <taxon>Streptosporangiaceae</taxon>
        <taxon>Sphaerisporangium</taxon>
    </lineage>
</organism>
<evidence type="ECO:0000256" key="2">
    <source>
        <dbReference type="ARBA" id="ARBA00022490"/>
    </source>
</evidence>
<keyword evidence="6 10" id="KW-0594">Phospholipid biosynthesis</keyword>
<keyword evidence="3 10" id="KW-0444">Lipid biosynthesis</keyword>
<sequence>MTVVVVDAMGGDHGPAETVAGAVTAFREHGTRVILVGRADEIHRELARHDAAGEIEVVHAGTAVPMTERGAGAASWADSSLVVGCRLVRQGVGDAFVSAGSTGAVVACAIRVLGKAPAILRPTLAVTLPTEAPTTPTGDGGSGGTAGGGFTVLVDAGATSDPTPEMIAQFALLGAAYAQIVLRVPEPSVGLLSIGSEPGKGNRLTRAAEELLRRPPFSPHENVDTPDEPPHRPPSRFHKNDENPAPSPGEIEARGKPPHRPPFPFRDDSEGQGEPPHRPPFPSPGDIEGQGEPPHRPPFRFHGNVEGHDVLAGIVDVIVTDGFTGNVVLKNVEGTVRAALTMVAQAGIATPGELQEIAARYDPQTHGGAALLGLNGTVVVAHGSSRARTIARACVVARDLAEGKITTHLHHLTTR</sequence>
<keyword evidence="2 10" id="KW-0963">Cytoplasm</keyword>
<dbReference type="PANTHER" id="PTHR30100:SF1">
    <property type="entry name" value="PHOSPHATE ACYLTRANSFERASE"/>
    <property type="match status" value="1"/>
</dbReference>
<dbReference type="PANTHER" id="PTHR30100">
    <property type="entry name" value="FATTY ACID/PHOSPHOLIPID SYNTHESIS PROTEIN PLSX"/>
    <property type="match status" value="1"/>
</dbReference>
<evidence type="ECO:0000256" key="9">
    <source>
        <dbReference type="ARBA" id="ARBA00046608"/>
    </source>
</evidence>
<keyword evidence="13" id="KW-1185">Reference proteome</keyword>
<keyword evidence="5 10" id="KW-0443">Lipid metabolism</keyword>
<dbReference type="HAMAP" id="MF_00019">
    <property type="entry name" value="PlsX"/>
    <property type="match status" value="1"/>
</dbReference>
<keyword evidence="4 10" id="KW-0808">Transferase</keyword>
<name>A0ABV9E922_9ACTN</name>
<dbReference type="RefSeq" id="WP_262841717.1">
    <property type="nucleotide sequence ID" value="NZ_JANZYP010000006.1"/>
</dbReference>
<evidence type="ECO:0000256" key="10">
    <source>
        <dbReference type="HAMAP-Rule" id="MF_00019"/>
    </source>
</evidence>
<comment type="pathway">
    <text evidence="10">Lipid metabolism; phospholipid metabolism.</text>
</comment>
<dbReference type="GO" id="GO:0043811">
    <property type="term" value="F:phosphate:acyl-[acyl carrier protein] acyltransferase activity"/>
    <property type="evidence" value="ECO:0007669"/>
    <property type="project" value="UniProtKB-EC"/>
</dbReference>
<accession>A0ABV9E922</accession>
<evidence type="ECO:0000256" key="7">
    <source>
        <dbReference type="ARBA" id="ARBA00023264"/>
    </source>
</evidence>
<dbReference type="SUPFAM" id="SSF53659">
    <property type="entry name" value="Isocitrate/Isopropylmalate dehydrogenase-like"/>
    <property type="match status" value="2"/>
</dbReference>